<name>A0A0Y0QTW4_HHV2</name>
<keyword evidence="3" id="KW-0231">Viral genome packaging</keyword>
<dbReference type="InterPro" id="IPR005208">
    <property type="entry name" value="Herpes_TT2"/>
</dbReference>
<protein>
    <submittedName>
        <fullName evidence="4">DNA packaging protein UL33</fullName>
    </submittedName>
</protein>
<dbReference type="EMBL" id="KU310662">
    <property type="protein sequence ID" value="AMB65997.1"/>
    <property type="molecule type" value="Genomic_DNA"/>
</dbReference>
<proteinExistence type="inferred from homology"/>
<organismHost>
    <name type="scientific">Homo sapiens</name>
    <name type="common">Human</name>
    <dbReference type="NCBI Taxonomy" id="9606"/>
</organismHost>
<dbReference type="HAMAP" id="MF_04015">
    <property type="entry name" value="HSV_TRM2"/>
    <property type="match status" value="1"/>
</dbReference>
<accession>A0A0Y0QTW4</accession>
<gene>
    <name evidence="4" type="primary">UL33</name>
</gene>
<evidence type="ECO:0000256" key="3">
    <source>
        <dbReference type="ARBA" id="ARBA00023219"/>
    </source>
</evidence>
<dbReference type="Pfam" id="PF03581">
    <property type="entry name" value="Herpes_UL33"/>
    <property type="match status" value="2"/>
</dbReference>
<organism evidence="4">
    <name type="scientific">Human herpesvirus 2</name>
    <name type="common">HHV-2</name>
    <name type="synonym">Human herpes simplex virus 2</name>
    <dbReference type="NCBI Taxonomy" id="10310"/>
    <lineage>
        <taxon>Viruses</taxon>
        <taxon>Duplodnaviria</taxon>
        <taxon>Heunggongvirae</taxon>
        <taxon>Peploviricota</taxon>
        <taxon>Herviviricetes</taxon>
        <taxon>Herpesvirales</taxon>
        <taxon>Orthoherpesviridae</taxon>
        <taxon>Alphaherpesvirinae</taxon>
        <taxon>Simplexvirus</taxon>
        <taxon>Simplexvirus humanalpha2</taxon>
    </lineage>
</organism>
<evidence type="ECO:0000256" key="1">
    <source>
        <dbReference type="ARBA" id="ARBA00022562"/>
    </source>
</evidence>
<keyword evidence="1" id="KW-1048">Host nucleus</keyword>
<reference evidence="4" key="1">
    <citation type="journal article" date="2016" name="JCI Insight">
        <title>HSV-2 DeltagD elicits FcgammaR-effector antibodies that protect against clinical isolates.</title>
        <authorList>
            <person name="Petro C.D."/>
            <person name="Weinrick B."/>
            <person name="Khajoueinejad N."/>
            <person name="Burn C."/>
            <person name="Sellers R."/>
            <person name="Jacobs W.R.Jr."/>
            <person name="Herold B.C."/>
        </authorList>
    </citation>
    <scope>NUCLEOTIDE SEQUENCE</scope>
    <source>
        <strain evidence="4">B^3x2.1</strain>
    </source>
</reference>
<sequence length="206" mass="22430">MAGRAGRTRPRTLRDAIPDCALRSQTLESLDARYVSRDGAGDAAVWFEDMTPAELEVIFPTTDAKLNYLSRTQRLASLLTYAGPIKAPDGPAAPHTQDTACVHGGLDARYVSRDGAGDAAVWFEDMTPAELEVIFPTTDAKLNYLSRTQRLASLLTYAGPIKAPDGPAAPHTQDTACVHGELLARKRERFAAVINRFLDLHQILRG</sequence>
<evidence type="ECO:0000313" key="4">
    <source>
        <dbReference type="EMBL" id="AMB65997.1"/>
    </source>
</evidence>
<evidence type="ECO:0000256" key="2">
    <source>
        <dbReference type="ARBA" id="ARBA00022612"/>
    </source>
</evidence>
<dbReference type="GO" id="GO:0019073">
    <property type="term" value="P:viral DNA genome packaging"/>
    <property type="evidence" value="ECO:0007669"/>
    <property type="project" value="InterPro"/>
</dbReference>
<keyword evidence="2" id="KW-1188">Viral release from host cell</keyword>